<dbReference type="AlphaFoldDB" id="A0A9D1K0D0"/>
<gene>
    <name evidence="1" type="ORF">IAB51_07505</name>
</gene>
<evidence type="ECO:0000313" key="1">
    <source>
        <dbReference type="EMBL" id="HIS76642.1"/>
    </source>
</evidence>
<sequence>MMYSHLDMTEKEAALRLQGNFAADIQMFDEIEKEAMEMANYMFCGMIRCCAR</sequence>
<name>A0A9D1K0D0_9FIRM</name>
<dbReference type="EMBL" id="DVJP01000050">
    <property type="protein sequence ID" value="HIS76642.1"/>
    <property type="molecule type" value="Genomic_DNA"/>
</dbReference>
<protein>
    <submittedName>
        <fullName evidence="1">Uncharacterized protein</fullName>
    </submittedName>
</protein>
<evidence type="ECO:0000313" key="2">
    <source>
        <dbReference type="Proteomes" id="UP000824002"/>
    </source>
</evidence>
<proteinExistence type="predicted"/>
<reference evidence="1" key="2">
    <citation type="journal article" date="2021" name="PeerJ">
        <title>Extensive microbial diversity within the chicken gut microbiome revealed by metagenomics and culture.</title>
        <authorList>
            <person name="Gilroy R."/>
            <person name="Ravi A."/>
            <person name="Getino M."/>
            <person name="Pursley I."/>
            <person name="Horton D.L."/>
            <person name="Alikhan N.F."/>
            <person name="Baker D."/>
            <person name="Gharbi K."/>
            <person name="Hall N."/>
            <person name="Watson M."/>
            <person name="Adriaenssens E.M."/>
            <person name="Foster-Nyarko E."/>
            <person name="Jarju S."/>
            <person name="Secka A."/>
            <person name="Antonio M."/>
            <person name="Oren A."/>
            <person name="Chaudhuri R.R."/>
            <person name="La Ragione R."/>
            <person name="Hildebrand F."/>
            <person name="Pallen M.J."/>
        </authorList>
    </citation>
    <scope>NUCLEOTIDE SEQUENCE</scope>
    <source>
        <strain evidence="1">CHK199-13235</strain>
    </source>
</reference>
<dbReference type="Proteomes" id="UP000824002">
    <property type="component" value="Unassembled WGS sequence"/>
</dbReference>
<organism evidence="1 2">
    <name type="scientific">Candidatus Merdivicinus excrementipullorum</name>
    <dbReference type="NCBI Taxonomy" id="2840867"/>
    <lineage>
        <taxon>Bacteria</taxon>
        <taxon>Bacillati</taxon>
        <taxon>Bacillota</taxon>
        <taxon>Clostridia</taxon>
        <taxon>Eubacteriales</taxon>
        <taxon>Oscillospiraceae</taxon>
        <taxon>Oscillospiraceae incertae sedis</taxon>
        <taxon>Candidatus Merdivicinus</taxon>
    </lineage>
</organism>
<comment type="caution">
    <text evidence="1">The sequence shown here is derived from an EMBL/GenBank/DDBJ whole genome shotgun (WGS) entry which is preliminary data.</text>
</comment>
<reference evidence="1" key="1">
    <citation type="submission" date="2020-10" db="EMBL/GenBank/DDBJ databases">
        <authorList>
            <person name="Gilroy R."/>
        </authorList>
    </citation>
    <scope>NUCLEOTIDE SEQUENCE</scope>
    <source>
        <strain evidence="1">CHK199-13235</strain>
    </source>
</reference>
<accession>A0A9D1K0D0</accession>